<accession>A0ABW1SWS9</accession>
<protein>
    <submittedName>
        <fullName evidence="2">NAD(P)/FAD-dependent oxidoreductase</fullName>
        <ecNumber evidence="2">1.-.-.-</ecNumber>
    </submittedName>
</protein>
<organism evidence="2 3">
    <name type="scientific">Longivirga aurantiaca</name>
    <dbReference type="NCBI Taxonomy" id="1837743"/>
    <lineage>
        <taxon>Bacteria</taxon>
        <taxon>Bacillati</taxon>
        <taxon>Actinomycetota</taxon>
        <taxon>Actinomycetes</taxon>
        <taxon>Sporichthyales</taxon>
        <taxon>Sporichthyaceae</taxon>
        <taxon>Longivirga</taxon>
    </lineage>
</organism>
<proteinExistence type="predicted"/>
<evidence type="ECO:0000313" key="2">
    <source>
        <dbReference type="EMBL" id="MFC6236494.1"/>
    </source>
</evidence>
<dbReference type="GO" id="GO:0016491">
    <property type="term" value="F:oxidoreductase activity"/>
    <property type="evidence" value="ECO:0007669"/>
    <property type="project" value="UniProtKB-KW"/>
</dbReference>
<keyword evidence="3" id="KW-1185">Reference proteome</keyword>
<dbReference type="EC" id="1.-.-.-" evidence="2"/>
<sequence>MTLASSSALVDPALRDAEHRVFWTDRPDAPPAAPPLASRVRTDLLVIGGGLTGLWTAIEALRRDPSRDVMLLEADVVGSGASGRNGGFISESLTHGIAHGNETWPSEMPELLRLGRENLAEIADFVAAEGIDAQLRLRGKSLIAVTPHQLAGLASAHRQHQAAGEDSELLDAEAARTDVDSPTYLGALRVRTGGGTLDPAALCWGLRCAALARGARLHEHSPVTGIAATASGVEVTTASGSVQAQRVVLGTNAFPPLLRRLRSWILPVYDHVLVTEPLTPSQRASIGWREEQGLTDAGNQFHYYRITPDGRILWGGYDAIYHFAGRGPASVEAREQSFRTLATHFLDTFPQLEGLRFTHRWFGAIDTTSRFTPLFGTAMGGHVAYSVGYTGLGVGASRFGARTALDLVDGVASERTALELVRRRPVPFPPEPVRYPLVRLTQAALAREDVSGRRGTYLRLLDRLGVGFNS</sequence>
<feature type="domain" description="FAD dependent oxidoreductase" evidence="1">
    <location>
        <begin position="43"/>
        <end position="403"/>
    </location>
</feature>
<name>A0ABW1SWS9_9ACTN</name>
<reference evidence="3" key="1">
    <citation type="journal article" date="2019" name="Int. J. Syst. Evol. Microbiol.">
        <title>The Global Catalogue of Microorganisms (GCM) 10K type strain sequencing project: providing services to taxonomists for standard genome sequencing and annotation.</title>
        <authorList>
            <consortium name="The Broad Institute Genomics Platform"/>
            <consortium name="The Broad Institute Genome Sequencing Center for Infectious Disease"/>
            <person name="Wu L."/>
            <person name="Ma J."/>
        </authorList>
    </citation>
    <scope>NUCLEOTIDE SEQUENCE [LARGE SCALE GENOMIC DNA]</scope>
    <source>
        <strain evidence="3">CGMCC 4.7317</strain>
    </source>
</reference>
<gene>
    <name evidence="2" type="ORF">ACFQGU_01290</name>
</gene>
<dbReference type="InterPro" id="IPR006076">
    <property type="entry name" value="FAD-dep_OxRdtase"/>
</dbReference>
<comment type="caution">
    <text evidence="2">The sequence shown here is derived from an EMBL/GenBank/DDBJ whole genome shotgun (WGS) entry which is preliminary data.</text>
</comment>
<dbReference type="PANTHER" id="PTHR13847:SF281">
    <property type="entry name" value="FAD DEPENDENT OXIDOREDUCTASE DOMAIN-CONTAINING PROTEIN"/>
    <property type="match status" value="1"/>
</dbReference>
<dbReference type="InterPro" id="IPR036188">
    <property type="entry name" value="FAD/NAD-bd_sf"/>
</dbReference>
<evidence type="ECO:0000259" key="1">
    <source>
        <dbReference type="Pfam" id="PF01266"/>
    </source>
</evidence>
<dbReference type="EMBL" id="JBHSTI010000002">
    <property type="protein sequence ID" value="MFC6236494.1"/>
    <property type="molecule type" value="Genomic_DNA"/>
</dbReference>
<dbReference type="Gene3D" id="3.30.9.10">
    <property type="entry name" value="D-Amino Acid Oxidase, subunit A, domain 2"/>
    <property type="match status" value="1"/>
</dbReference>
<keyword evidence="2" id="KW-0560">Oxidoreductase</keyword>
<dbReference type="SUPFAM" id="SSF51905">
    <property type="entry name" value="FAD/NAD(P)-binding domain"/>
    <property type="match status" value="1"/>
</dbReference>
<dbReference type="PANTHER" id="PTHR13847">
    <property type="entry name" value="SARCOSINE DEHYDROGENASE-RELATED"/>
    <property type="match status" value="1"/>
</dbReference>
<dbReference type="Gene3D" id="3.50.50.60">
    <property type="entry name" value="FAD/NAD(P)-binding domain"/>
    <property type="match status" value="1"/>
</dbReference>
<dbReference type="Pfam" id="PF01266">
    <property type="entry name" value="DAO"/>
    <property type="match status" value="1"/>
</dbReference>
<dbReference type="Proteomes" id="UP001596138">
    <property type="component" value="Unassembled WGS sequence"/>
</dbReference>
<dbReference type="RefSeq" id="WP_386763539.1">
    <property type="nucleotide sequence ID" value="NZ_JBHSTI010000002.1"/>
</dbReference>
<evidence type="ECO:0000313" key="3">
    <source>
        <dbReference type="Proteomes" id="UP001596138"/>
    </source>
</evidence>